<gene>
    <name evidence="2" type="ORF">DIABBA_LOCUS664</name>
</gene>
<dbReference type="Pfam" id="PF16087">
    <property type="entry name" value="DUF4817"/>
    <property type="match status" value="1"/>
</dbReference>
<keyword evidence="3" id="KW-1185">Reference proteome</keyword>
<dbReference type="OrthoDB" id="6782743at2759"/>
<dbReference type="AlphaFoldDB" id="A0A9N9SKR3"/>
<dbReference type="Proteomes" id="UP001153709">
    <property type="component" value="Chromosome 1"/>
</dbReference>
<protein>
    <recommendedName>
        <fullName evidence="1">DUF4817 domain-containing protein</fullName>
    </recommendedName>
</protein>
<name>A0A9N9SKR3_DIABA</name>
<evidence type="ECO:0000313" key="2">
    <source>
        <dbReference type="EMBL" id="CAG9826559.1"/>
    </source>
</evidence>
<sequence length="110" mass="12910">MERYTREQRVFIVEQYFKNNEILTAAVRKFRTKYGRDTDSTFLTVKRLIEKFSENRIVGDDKHTGLPKTNRSNVNMEAVRESVGENPGTSIRRRGQALQISRCSLRPYTH</sequence>
<feature type="domain" description="DUF4817" evidence="1">
    <location>
        <begin position="5"/>
        <end position="54"/>
    </location>
</feature>
<dbReference type="EMBL" id="OU898276">
    <property type="protein sequence ID" value="CAG9826559.1"/>
    <property type="molecule type" value="Genomic_DNA"/>
</dbReference>
<organism evidence="2 3">
    <name type="scientific">Diabrotica balteata</name>
    <name type="common">Banded cucumber beetle</name>
    <dbReference type="NCBI Taxonomy" id="107213"/>
    <lineage>
        <taxon>Eukaryota</taxon>
        <taxon>Metazoa</taxon>
        <taxon>Ecdysozoa</taxon>
        <taxon>Arthropoda</taxon>
        <taxon>Hexapoda</taxon>
        <taxon>Insecta</taxon>
        <taxon>Pterygota</taxon>
        <taxon>Neoptera</taxon>
        <taxon>Endopterygota</taxon>
        <taxon>Coleoptera</taxon>
        <taxon>Polyphaga</taxon>
        <taxon>Cucujiformia</taxon>
        <taxon>Chrysomeloidea</taxon>
        <taxon>Chrysomelidae</taxon>
        <taxon>Galerucinae</taxon>
        <taxon>Diabroticina</taxon>
        <taxon>Diabroticites</taxon>
        <taxon>Diabrotica</taxon>
    </lineage>
</organism>
<proteinExistence type="predicted"/>
<dbReference type="InterPro" id="IPR032135">
    <property type="entry name" value="DUF4817"/>
</dbReference>
<evidence type="ECO:0000259" key="1">
    <source>
        <dbReference type="Pfam" id="PF16087"/>
    </source>
</evidence>
<accession>A0A9N9SKR3</accession>
<evidence type="ECO:0000313" key="3">
    <source>
        <dbReference type="Proteomes" id="UP001153709"/>
    </source>
</evidence>
<reference evidence="2" key="1">
    <citation type="submission" date="2022-01" db="EMBL/GenBank/DDBJ databases">
        <authorList>
            <person name="King R."/>
        </authorList>
    </citation>
    <scope>NUCLEOTIDE SEQUENCE</scope>
</reference>